<sequence>MANTSPQTRAASPAELTTDTTLAHLPATIDAHADMTVAIATQQMHTAHICSEPHKPPLMVNNCTTPCPPFPVLSTPANMALASLMPAIDLVELPDLFYASPVPVLDHYNLWFTTSEALPPSTIMRLAKSIDKIDKALLEEIREEGRREERGKERIEEHQQQRAWKDGYEQGR</sequence>
<evidence type="ECO:0000256" key="1">
    <source>
        <dbReference type="SAM" id="MobiDB-lite"/>
    </source>
</evidence>
<reference evidence="2 3" key="1">
    <citation type="submission" date="2019-02" db="EMBL/GenBank/DDBJ databases">
        <title>Genome sequencing of the rare red list fungi Hericium alpestre (H. flagellum).</title>
        <authorList>
            <person name="Buettner E."/>
            <person name="Kellner H."/>
        </authorList>
    </citation>
    <scope>NUCLEOTIDE SEQUENCE [LARGE SCALE GENOMIC DNA]</scope>
    <source>
        <strain evidence="2 3">DSM 108284</strain>
    </source>
</reference>
<evidence type="ECO:0000313" key="3">
    <source>
        <dbReference type="Proteomes" id="UP000298061"/>
    </source>
</evidence>
<comment type="caution">
    <text evidence="2">The sequence shown here is derived from an EMBL/GenBank/DDBJ whole genome shotgun (WGS) entry which is preliminary data.</text>
</comment>
<proteinExistence type="predicted"/>
<gene>
    <name evidence="2" type="ORF">EWM64_g9820</name>
</gene>
<protein>
    <submittedName>
        <fullName evidence="2">Uncharacterized protein</fullName>
    </submittedName>
</protein>
<dbReference type="Proteomes" id="UP000298061">
    <property type="component" value="Unassembled WGS sequence"/>
</dbReference>
<dbReference type="AlphaFoldDB" id="A0A4Y9ZHS9"/>
<feature type="region of interest" description="Disordered" evidence="1">
    <location>
        <begin position="143"/>
        <end position="172"/>
    </location>
</feature>
<keyword evidence="3" id="KW-1185">Reference proteome</keyword>
<accession>A0A4Y9ZHS9</accession>
<name>A0A4Y9ZHS9_9AGAM</name>
<organism evidence="2 3">
    <name type="scientific">Hericium alpestre</name>
    <dbReference type="NCBI Taxonomy" id="135208"/>
    <lineage>
        <taxon>Eukaryota</taxon>
        <taxon>Fungi</taxon>
        <taxon>Dikarya</taxon>
        <taxon>Basidiomycota</taxon>
        <taxon>Agaricomycotina</taxon>
        <taxon>Agaricomycetes</taxon>
        <taxon>Russulales</taxon>
        <taxon>Hericiaceae</taxon>
        <taxon>Hericium</taxon>
    </lineage>
</organism>
<evidence type="ECO:0000313" key="2">
    <source>
        <dbReference type="EMBL" id="TFY74192.1"/>
    </source>
</evidence>
<dbReference type="EMBL" id="SFCI01002237">
    <property type="protein sequence ID" value="TFY74192.1"/>
    <property type="molecule type" value="Genomic_DNA"/>
</dbReference>